<reference evidence="1" key="1">
    <citation type="submission" date="2023-03" db="EMBL/GenBank/DDBJ databases">
        <title>Andean soil-derived lignocellulolytic bacterial consortium as a source of novel taxa and putative plastic-active enzymes.</title>
        <authorList>
            <person name="Diaz-Garcia L."/>
            <person name="Chuvochina M."/>
            <person name="Feuerriegel G."/>
            <person name="Bunk B."/>
            <person name="Sproer C."/>
            <person name="Streit W.R."/>
            <person name="Rodriguez L.M."/>
            <person name="Overmann J."/>
            <person name="Jimenez D.J."/>
        </authorList>
    </citation>
    <scope>NUCLEOTIDE SEQUENCE</scope>
    <source>
        <strain evidence="1">MAG 4610</strain>
    </source>
</reference>
<dbReference type="AlphaFoldDB" id="A0AAJ6B2Y2"/>
<sequence>MTPSPHRLTLDPLSDTTWRLCDSSFAACDADSIVAYIELRPDDRYEVTWIARGIGVATFGSLSDVLDSASAVLHTPAREPARKPIPIAHRPPLSAV</sequence>
<dbReference type="EMBL" id="CP119321">
    <property type="protein sequence ID" value="WEK13385.1"/>
    <property type="molecule type" value="Genomic_DNA"/>
</dbReference>
<proteinExistence type="predicted"/>
<dbReference type="Proteomes" id="UP001213972">
    <property type="component" value="Chromosome"/>
</dbReference>
<organism evidence="1 2">
    <name type="scientific">Candidatus Microbacterium phytovorans</name>
    <dbReference type="NCBI Taxonomy" id="3121374"/>
    <lineage>
        <taxon>Bacteria</taxon>
        <taxon>Bacillati</taxon>
        <taxon>Actinomycetota</taxon>
        <taxon>Actinomycetes</taxon>
        <taxon>Micrococcales</taxon>
        <taxon>Microbacteriaceae</taxon>
        <taxon>Microbacterium</taxon>
    </lineage>
</organism>
<name>A0AAJ6B2Y2_9MICO</name>
<evidence type="ECO:0000313" key="1">
    <source>
        <dbReference type="EMBL" id="WEK13385.1"/>
    </source>
</evidence>
<evidence type="ECO:0000313" key="2">
    <source>
        <dbReference type="Proteomes" id="UP001213972"/>
    </source>
</evidence>
<gene>
    <name evidence="1" type="ORF">P0Y48_13120</name>
</gene>
<protein>
    <submittedName>
        <fullName evidence="1">Uncharacterized protein</fullName>
    </submittedName>
</protein>
<accession>A0AAJ6B2Y2</accession>